<organism evidence="3 4">
    <name type="scientific">Streptomyces coeruleorubidus</name>
    <dbReference type="NCBI Taxonomy" id="116188"/>
    <lineage>
        <taxon>Bacteria</taxon>
        <taxon>Bacillati</taxon>
        <taxon>Actinomycetota</taxon>
        <taxon>Actinomycetes</taxon>
        <taxon>Kitasatosporales</taxon>
        <taxon>Streptomycetaceae</taxon>
        <taxon>Streptomyces</taxon>
    </lineage>
</organism>
<reference evidence="3 4" key="2">
    <citation type="journal article" date="2024" name="Microb. Biotechnol.">
        <title>The involvement of multiple ABC transporters in daunorubicin efflux in Streptomyces coeruleorubidus.</title>
        <authorList>
            <person name="Dong J."/>
            <person name="Ning J."/>
            <person name="Tian Y."/>
            <person name="Li H."/>
            <person name="Chen H."/>
            <person name="Guan W."/>
        </authorList>
    </citation>
    <scope>NUCLEOTIDE SEQUENCE [LARGE SCALE GENOMIC DNA]</scope>
    <source>
        <strain evidence="3 4">CICC 11043</strain>
    </source>
</reference>
<gene>
    <name evidence="3" type="ORF">R5U08_05680</name>
</gene>
<proteinExistence type="predicted"/>
<protein>
    <submittedName>
        <fullName evidence="3">Acyl-CoA dehydrogenase family protein</fullName>
    </submittedName>
</protein>
<evidence type="ECO:0000256" key="1">
    <source>
        <dbReference type="ARBA" id="ARBA00023002"/>
    </source>
</evidence>
<dbReference type="InterPro" id="IPR013107">
    <property type="entry name" value="Acyl-CoA_DH_C"/>
</dbReference>
<dbReference type="PIRSF" id="PIRSF016578">
    <property type="entry name" value="HsaA"/>
    <property type="match status" value="1"/>
</dbReference>
<dbReference type="Gene3D" id="1.20.140.10">
    <property type="entry name" value="Butyryl-CoA Dehydrogenase, subunit A, domain 3"/>
    <property type="match status" value="1"/>
</dbReference>
<dbReference type="InterPro" id="IPR037069">
    <property type="entry name" value="AcylCoA_DH/ox_N_sf"/>
</dbReference>
<evidence type="ECO:0000313" key="3">
    <source>
        <dbReference type="EMBL" id="WOT33678.1"/>
    </source>
</evidence>
<dbReference type="PANTHER" id="PTHR48083:SF19">
    <property type="entry name" value="FLAVIN-DEPENDENT MONOOXYGENASE, OXYGENASE SUBUNIT HSAA"/>
    <property type="match status" value="1"/>
</dbReference>
<dbReference type="InterPro" id="IPR046373">
    <property type="entry name" value="Acyl-CoA_Oxase/DH_mid-dom_sf"/>
</dbReference>
<dbReference type="InterPro" id="IPR050741">
    <property type="entry name" value="Acyl-CoA_dehydrogenase"/>
</dbReference>
<feature type="domain" description="Acyl-CoA dehydrogenase C-terminal" evidence="2">
    <location>
        <begin position="247"/>
        <end position="369"/>
    </location>
</feature>
<sequence>MNRRQICTGQGAQGGAPRARGQLAGAVASAVAHASAADATGRLSAETVALLTRAGFARHFVPGVWHGTEGTFSDLLAEVAAVGEGCASAAWCAALWATHGRYAAHLPPEGQLDLWGRSPDVRIAAGLRPSGSAARCSGGWLLSGTWECVSGIADADWLLLAAPEPDEPRLPGGRCRLFAVPAAEIHVRETWRSTGMRGTGSHTAVLDGPVVVPDHRTCSLSDVLAGSPGPGRSRCHTAPAYLGTGLLLCAPALGAARHALREWTAWAARRGAGRPSERATLQLTLAQSADDIEAAELLLGDAALRADSGTRAERDVARNRRVAAAAAQHLVTAVERLFRAAGTHACGGSGPLERTWRDVHVLAAHQAVRRETAAALYADSVFADFEDRPEQAAELPAACSAAAPRFMAHSAPAEVVAGVH</sequence>
<dbReference type="RefSeq" id="WP_230528934.1">
    <property type="nucleotide sequence ID" value="NZ_BMSO01000019.1"/>
</dbReference>
<keyword evidence="4" id="KW-1185">Reference proteome</keyword>
<dbReference type="Proteomes" id="UP001305002">
    <property type="component" value="Chromosome"/>
</dbReference>
<dbReference type="Pfam" id="PF08028">
    <property type="entry name" value="Acyl-CoA_dh_2"/>
    <property type="match status" value="1"/>
</dbReference>
<dbReference type="InterPro" id="IPR009100">
    <property type="entry name" value="AcylCoA_DH/oxidase_NM_dom_sf"/>
</dbReference>
<dbReference type="SUPFAM" id="SSF56645">
    <property type="entry name" value="Acyl-CoA dehydrogenase NM domain-like"/>
    <property type="match status" value="1"/>
</dbReference>
<reference evidence="3 4" key="1">
    <citation type="journal article" date="2021" name="J. Microbiol. Biotechnol.">
        <title>An Efficient Markerless Deletion System Suitable for the Industrial Strains of Streptomyces.</title>
        <authorList>
            <person name="Dong J."/>
            <person name="Wei J."/>
            <person name="Li H."/>
            <person name="Zhao S."/>
            <person name="Guan W."/>
        </authorList>
    </citation>
    <scope>NUCLEOTIDE SEQUENCE [LARGE SCALE GENOMIC DNA]</scope>
    <source>
        <strain evidence="3 4">CICC 11043</strain>
    </source>
</reference>
<dbReference type="EMBL" id="CP137524">
    <property type="protein sequence ID" value="WOT33678.1"/>
    <property type="molecule type" value="Genomic_DNA"/>
</dbReference>
<dbReference type="Gene3D" id="2.40.110.10">
    <property type="entry name" value="Butyryl-CoA Dehydrogenase, subunit A, domain 2"/>
    <property type="match status" value="1"/>
</dbReference>
<dbReference type="SUPFAM" id="SSF47203">
    <property type="entry name" value="Acyl-CoA dehydrogenase C-terminal domain-like"/>
    <property type="match status" value="1"/>
</dbReference>
<evidence type="ECO:0000313" key="4">
    <source>
        <dbReference type="Proteomes" id="UP001305002"/>
    </source>
</evidence>
<dbReference type="Gene3D" id="1.10.540.10">
    <property type="entry name" value="Acyl-CoA dehydrogenase/oxidase, N-terminal domain"/>
    <property type="match status" value="1"/>
</dbReference>
<evidence type="ECO:0000259" key="2">
    <source>
        <dbReference type="Pfam" id="PF08028"/>
    </source>
</evidence>
<keyword evidence="1" id="KW-0560">Oxidoreductase</keyword>
<name>A0ABZ0K6T7_STRC4</name>
<dbReference type="PANTHER" id="PTHR48083">
    <property type="entry name" value="MEDIUM-CHAIN SPECIFIC ACYL-COA DEHYDROGENASE, MITOCHONDRIAL-RELATED"/>
    <property type="match status" value="1"/>
</dbReference>
<accession>A0ABZ0K6T7</accession>
<dbReference type="InterPro" id="IPR036250">
    <property type="entry name" value="AcylCo_DH-like_C"/>
</dbReference>